<organism evidence="1 2">
    <name type="scientific">Tanacetum coccineum</name>
    <dbReference type="NCBI Taxonomy" id="301880"/>
    <lineage>
        <taxon>Eukaryota</taxon>
        <taxon>Viridiplantae</taxon>
        <taxon>Streptophyta</taxon>
        <taxon>Embryophyta</taxon>
        <taxon>Tracheophyta</taxon>
        <taxon>Spermatophyta</taxon>
        <taxon>Magnoliopsida</taxon>
        <taxon>eudicotyledons</taxon>
        <taxon>Gunneridae</taxon>
        <taxon>Pentapetalae</taxon>
        <taxon>asterids</taxon>
        <taxon>campanulids</taxon>
        <taxon>Asterales</taxon>
        <taxon>Asteraceae</taxon>
        <taxon>Asteroideae</taxon>
        <taxon>Anthemideae</taxon>
        <taxon>Anthemidinae</taxon>
        <taxon>Tanacetum</taxon>
    </lineage>
</organism>
<comment type="caution">
    <text evidence="1">The sequence shown here is derived from an EMBL/GenBank/DDBJ whole genome shotgun (WGS) entry which is preliminary data.</text>
</comment>
<evidence type="ECO:0000313" key="2">
    <source>
        <dbReference type="Proteomes" id="UP001151760"/>
    </source>
</evidence>
<protein>
    <submittedName>
        <fullName evidence="1">Uncharacterized protein</fullName>
    </submittedName>
</protein>
<evidence type="ECO:0000313" key="1">
    <source>
        <dbReference type="EMBL" id="GJS67715.1"/>
    </source>
</evidence>
<reference evidence="1" key="1">
    <citation type="journal article" date="2022" name="Int. J. Mol. Sci.">
        <title>Draft Genome of Tanacetum Coccineum: Genomic Comparison of Closely Related Tanacetum-Family Plants.</title>
        <authorList>
            <person name="Yamashiro T."/>
            <person name="Shiraishi A."/>
            <person name="Nakayama K."/>
            <person name="Satake H."/>
        </authorList>
    </citation>
    <scope>NUCLEOTIDE SEQUENCE</scope>
</reference>
<dbReference type="Proteomes" id="UP001151760">
    <property type="component" value="Unassembled WGS sequence"/>
</dbReference>
<dbReference type="EMBL" id="BQNB010009738">
    <property type="protein sequence ID" value="GJS67715.1"/>
    <property type="molecule type" value="Genomic_DNA"/>
</dbReference>
<gene>
    <name evidence="1" type="ORF">Tco_0682280</name>
</gene>
<accession>A0ABQ4XRS6</accession>
<reference evidence="1" key="2">
    <citation type="submission" date="2022-01" db="EMBL/GenBank/DDBJ databases">
        <authorList>
            <person name="Yamashiro T."/>
            <person name="Shiraishi A."/>
            <person name="Satake H."/>
            <person name="Nakayama K."/>
        </authorList>
    </citation>
    <scope>NUCLEOTIDE SEQUENCE</scope>
</reference>
<sequence>MVLYRFYPFDFAIPTLTRADWPKDDPLKEGQVSLVSRYPPRHTDSISGPNLGTRHPAERFVISLNSSHHSSTNAEDAEVTSIVRSSVPPPPVLTAAVATTAIVWWAQTFPPLVYEVRLIQIVKHELSLESKLNTAAVQYRSWGHRCLAEF</sequence>
<name>A0ABQ4XRS6_9ASTR</name>
<keyword evidence="2" id="KW-1185">Reference proteome</keyword>
<proteinExistence type="predicted"/>